<evidence type="ECO:0000256" key="4">
    <source>
        <dbReference type="ARBA" id="ARBA00022729"/>
    </source>
</evidence>
<evidence type="ECO:0000256" key="7">
    <source>
        <dbReference type="ARBA" id="ARBA00023136"/>
    </source>
</evidence>
<organism evidence="12 13">
    <name type="scientific">Medicago truncatula</name>
    <name type="common">Barrel medic</name>
    <name type="synonym">Medicago tribuloides</name>
    <dbReference type="NCBI Taxonomy" id="3880"/>
    <lineage>
        <taxon>Eukaryota</taxon>
        <taxon>Viridiplantae</taxon>
        <taxon>Streptophyta</taxon>
        <taxon>Embryophyta</taxon>
        <taxon>Tracheophyta</taxon>
        <taxon>Spermatophyta</taxon>
        <taxon>Magnoliopsida</taxon>
        <taxon>eudicotyledons</taxon>
        <taxon>Gunneridae</taxon>
        <taxon>Pentapetalae</taxon>
        <taxon>rosids</taxon>
        <taxon>fabids</taxon>
        <taxon>Fabales</taxon>
        <taxon>Fabaceae</taxon>
        <taxon>Papilionoideae</taxon>
        <taxon>50 kb inversion clade</taxon>
        <taxon>NPAAA clade</taxon>
        <taxon>Hologalegina</taxon>
        <taxon>IRL clade</taxon>
        <taxon>Trifolieae</taxon>
        <taxon>Medicago</taxon>
    </lineage>
</organism>
<dbReference type="InterPro" id="IPR013210">
    <property type="entry name" value="LRR_N_plant-typ"/>
</dbReference>
<gene>
    <name evidence="12" type="ORF">MtrunA17_Chr6g0465261</name>
</gene>
<proteinExistence type="predicted"/>
<feature type="domain" description="Leucine-rich repeat-containing N-terminal plant-type" evidence="11">
    <location>
        <begin position="41"/>
        <end position="78"/>
    </location>
</feature>
<evidence type="ECO:0000256" key="9">
    <source>
        <dbReference type="ARBA" id="ARBA00023180"/>
    </source>
</evidence>
<evidence type="ECO:0000256" key="2">
    <source>
        <dbReference type="ARBA" id="ARBA00022614"/>
    </source>
</evidence>
<evidence type="ECO:0000256" key="3">
    <source>
        <dbReference type="ARBA" id="ARBA00022692"/>
    </source>
</evidence>
<dbReference type="PANTHER" id="PTHR48063">
    <property type="entry name" value="LRR RECEPTOR-LIKE KINASE"/>
    <property type="match status" value="1"/>
</dbReference>
<reference evidence="13" key="1">
    <citation type="journal article" date="2018" name="Nat. Plants">
        <title>Whole-genome landscape of Medicago truncatula symbiotic genes.</title>
        <authorList>
            <person name="Pecrix Y."/>
            <person name="Staton S.E."/>
            <person name="Sallet E."/>
            <person name="Lelandais-Briere C."/>
            <person name="Moreau S."/>
            <person name="Carrere S."/>
            <person name="Blein T."/>
            <person name="Jardinaud M.F."/>
            <person name="Latrasse D."/>
            <person name="Zouine M."/>
            <person name="Zahm M."/>
            <person name="Kreplak J."/>
            <person name="Mayjonade B."/>
            <person name="Satge C."/>
            <person name="Perez M."/>
            <person name="Cauet S."/>
            <person name="Marande W."/>
            <person name="Chantry-Darmon C."/>
            <person name="Lopez-Roques C."/>
            <person name="Bouchez O."/>
            <person name="Berard A."/>
            <person name="Debelle F."/>
            <person name="Munos S."/>
            <person name="Bendahmane A."/>
            <person name="Berges H."/>
            <person name="Niebel A."/>
            <person name="Buitink J."/>
            <person name="Frugier F."/>
            <person name="Benhamed M."/>
            <person name="Crespi M."/>
            <person name="Gouzy J."/>
            <person name="Gamas P."/>
        </authorList>
    </citation>
    <scope>NUCLEOTIDE SEQUENCE [LARGE SCALE GENOMIC DNA]</scope>
    <source>
        <strain evidence="13">cv. Jemalong A17</strain>
    </source>
</reference>
<keyword evidence="6" id="KW-1133">Transmembrane helix</keyword>
<keyword evidence="9" id="KW-0325">Glycoprotein</keyword>
<feature type="signal peptide" evidence="10">
    <location>
        <begin position="1"/>
        <end position="27"/>
    </location>
</feature>
<keyword evidence="3" id="KW-0812">Transmembrane</keyword>
<dbReference type="EC" id="3.2.1.15" evidence="12"/>
<keyword evidence="7" id="KW-0472">Membrane</keyword>
<sequence length="215" mass="24876">MTTMSIMNPFCFKLIQIIFLMCLVLQADQLVCSKEVVRCIQSERQALLQFKSGLIDEFDMLSFWTTEDCCQWYGIGCSNITGHVLMLDLHGDYNYYYYGGGNRFYIRGDIHNSLMELQQLKYLNLRGNYFTDISIPGFIGSLRNLRYHDLSGFDNRDHNGGQWLSNLTSLTHLHMSSILNLDRFNSLLEMVGKLPKLGELNLTDCDLSDHFSFYP</sequence>
<dbReference type="Proteomes" id="UP000265566">
    <property type="component" value="Chromosome 6"/>
</dbReference>
<name>A0A396HEW4_MEDTR</name>
<dbReference type="PANTHER" id="PTHR48063:SF98">
    <property type="entry name" value="LRR RECEPTOR-LIKE SERINE_THREONINE-PROTEIN KINASE FLS2"/>
    <property type="match status" value="1"/>
</dbReference>
<accession>A0A396HEW4</accession>
<keyword evidence="5" id="KW-0677">Repeat</keyword>
<dbReference type="InterPro" id="IPR046956">
    <property type="entry name" value="RLP23-like"/>
</dbReference>
<keyword evidence="12" id="KW-0326">Glycosidase</keyword>
<evidence type="ECO:0000313" key="12">
    <source>
        <dbReference type="EMBL" id="RHN51148.1"/>
    </source>
</evidence>
<dbReference type="AlphaFoldDB" id="A0A396HEW4"/>
<dbReference type="EMBL" id="PSQE01000006">
    <property type="protein sequence ID" value="RHN51148.1"/>
    <property type="molecule type" value="Genomic_DNA"/>
</dbReference>
<dbReference type="GO" id="GO:0016020">
    <property type="term" value="C:membrane"/>
    <property type="evidence" value="ECO:0007669"/>
    <property type="project" value="UniProtKB-SubCell"/>
</dbReference>
<dbReference type="GO" id="GO:0004650">
    <property type="term" value="F:polygalacturonase activity"/>
    <property type="evidence" value="ECO:0007669"/>
    <property type="project" value="UniProtKB-EC"/>
</dbReference>
<keyword evidence="8" id="KW-0675">Receptor</keyword>
<comment type="subcellular location">
    <subcellularLocation>
        <location evidence="1">Membrane</location>
        <topology evidence="1">Single-pass type I membrane protein</topology>
    </subcellularLocation>
</comment>
<dbReference type="InterPro" id="IPR032675">
    <property type="entry name" value="LRR_dom_sf"/>
</dbReference>
<protein>
    <submittedName>
        <fullName evidence="12">Putative polygalacturonase</fullName>
        <ecNumber evidence="12">3.2.1.15</ecNumber>
    </submittedName>
</protein>
<keyword evidence="2" id="KW-0433">Leucine-rich repeat</keyword>
<dbReference type="Gramene" id="rna35534">
    <property type="protein sequence ID" value="RHN51148.1"/>
    <property type="gene ID" value="gene35534"/>
</dbReference>
<dbReference type="Pfam" id="PF08263">
    <property type="entry name" value="LRRNT_2"/>
    <property type="match status" value="1"/>
</dbReference>
<feature type="chain" id="PRO_5017309406" evidence="10">
    <location>
        <begin position="28"/>
        <end position="215"/>
    </location>
</feature>
<evidence type="ECO:0000256" key="10">
    <source>
        <dbReference type="SAM" id="SignalP"/>
    </source>
</evidence>
<evidence type="ECO:0000256" key="5">
    <source>
        <dbReference type="ARBA" id="ARBA00022737"/>
    </source>
</evidence>
<keyword evidence="4 10" id="KW-0732">Signal</keyword>
<evidence type="ECO:0000256" key="8">
    <source>
        <dbReference type="ARBA" id="ARBA00023170"/>
    </source>
</evidence>
<evidence type="ECO:0000313" key="13">
    <source>
        <dbReference type="Proteomes" id="UP000265566"/>
    </source>
</evidence>
<evidence type="ECO:0000256" key="6">
    <source>
        <dbReference type="ARBA" id="ARBA00022989"/>
    </source>
</evidence>
<comment type="caution">
    <text evidence="12">The sequence shown here is derived from an EMBL/GenBank/DDBJ whole genome shotgun (WGS) entry which is preliminary data.</text>
</comment>
<dbReference type="SUPFAM" id="SSF52047">
    <property type="entry name" value="RNI-like"/>
    <property type="match status" value="1"/>
</dbReference>
<dbReference type="Gene3D" id="3.80.10.10">
    <property type="entry name" value="Ribonuclease Inhibitor"/>
    <property type="match status" value="1"/>
</dbReference>
<evidence type="ECO:0000256" key="1">
    <source>
        <dbReference type="ARBA" id="ARBA00004479"/>
    </source>
</evidence>
<keyword evidence="12" id="KW-0378">Hydrolase</keyword>
<evidence type="ECO:0000259" key="11">
    <source>
        <dbReference type="Pfam" id="PF08263"/>
    </source>
</evidence>